<accession>A0A8S2P9F1</accession>
<evidence type="ECO:0000313" key="3">
    <source>
        <dbReference type="Proteomes" id="UP000681967"/>
    </source>
</evidence>
<name>A0A8S2P9F1_9BILA</name>
<reference evidence="2" key="1">
    <citation type="submission" date="2021-02" db="EMBL/GenBank/DDBJ databases">
        <authorList>
            <person name="Nowell W R."/>
        </authorList>
    </citation>
    <scope>NUCLEOTIDE SEQUENCE</scope>
</reference>
<dbReference type="Proteomes" id="UP000681967">
    <property type="component" value="Unassembled WGS sequence"/>
</dbReference>
<feature type="non-terminal residue" evidence="2">
    <location>
        <position position="1"/>
    </location>
</feature>
<protein>
    <submittedName>
        <fullName evidence="2">Uncharacterized protein</fullName>
    </submittedName>
</protein>
<organism evidence="2 3">
    <name type="scientific">Rotaria magnacalcarata</name>
    <dbReference type="NCBI Taxonomy" id="392030"/>
    <lineage>
        <taxon>Eukaryota</taxon>
        <taxon>Metazoa</taxon>
        <taxon>Spiralia</taxon>
        <taxon>Gnathifera</taxon>
        <taxon>Rotifera</taxon>
        <taxon>Eurotatoria</taxon>
        <taxon>Bdelloidea</taxon>
        <taxon>Philodinida</taxon>
        <taxon>Philodinidae</taxon>
        <taxon>Rotaria</taxon>
    </lineage>
</organism>
<dbReference type="AlphaFoldDB" id="A0A8S2P9F1"/>
<feature type="compositionally biased region" description="Basic and acidic residues" evidence="1">
    <location>
        <begin position="591"/>
        <end position="604"/>
    </location>
</feature>
<comment type="caution">
    <text evidence="2">The sequence shown here is derived from an EMBL/GenBank/DDBJ whole genome shotgun (WGS) entry which is preliminary data.</text>
</comment>
<sequence>SGKTHAFRQLEKAITKTEKMFPSTYLKPVMVNGKPMESDLSSVVTNTNHIGLRQHLASNNKILLNGDADLIAKNYGLYNVNDYTKEHERNIILCGYAGFTNTSRTTGTTIIQISDKRLTIAIATTGGKLMKNMKNWINCTGYDGSHNRFLYMSIPKLIYSRPQDFKVNINSKKNPSLAHLCVIVHLFGTIRYVFQMSESERTKFYGAVFDQVSVSVDEDEQTQTQQHRSAMFIMWNLIADLVETKDQKQNEQQQIVDFYAKSGTTFPRLVCLLQLYFNAIDILDQVKETVSFAEGDNEDMIINENFINSVQNIIKKDYHLYDKTYLSCNQINQAAIDPMIIVEKSAGIAAWKWYKHHLNISSILFTIDHEFSGKSISLSSTLSLKPKTLKQLIMLFDFNIFPLAAISCKHPVTGQTGIIKNRPALGERALQELINDNLLKFNCFLTDVRGRNVKSYIKMPIPSSNDLTRKQFIKNLLNHEINVDEYYSNYEKASMPSNNYFSKLTLKIFQRTASFITEYSKYRSQLGAVIEKHFENCSIVETEDGYFIIKNQQAFGGQCHDIENLVLGERLEQINNRSPSMNLINQSASKQTEKSTVESKRRTTTEISFLSNPVEKNCEIQHHSLTEIPVDEQEPVSTISKQNADELFLHDNVDDANSNVSTQQTIHEVTNTYEKGVEQMIKKTMQNIMTGRSVLYTKTDLTQICNKPVIRLEAVKRLVSANLLQHEDHFWIEPNRTKKESNKISKRLLREGWLKKGPETTSDVSKFRFIQVSQENTHQIENVFTHNNRTLSDELIELIRSNFFYAQHVRWNVQRFRPSDVTKALIYVENQAETLSTQDPNLSDPAATTENNNQQDMIQQQVIINNDEEEITHIGTMSTRSQ</sequence>
<gene>
    <name evidence="2" type="ORF">BYL167_LOCUS15610</name>
</gene>
<evidence type="ECO:0000256" key="1">
    <source>
        <dbReference type="SAM" id="MobiDB-lite"/>
    </source>
</evidence>
<proteinExistence type="predicted"/>
<evidence type="ECO:0000313" key="2">
    <source>
        <dbReference type="EMBL" id="CAF4036082.1"/>
    </source>
</evidence>
<feature type="region of interest" description="Disordered" evidence="1">
    <location>
        <begin position="582"/>
        <end position="604"/>
    </location>
</feature>
<dbReference type="EMBL" id="CAJOBH010005800">
    <property type="protein sequence ID" value="CAF4036082.1"/>
    <property type="molecule type" value="Genomic_DNA"/>
</dbReference>